<reference evidence="2" key="1">
    <citation type="submission" date="2016-03" db="EMBL/GenBank/DDBJ databases">
        <authorList>
            <person name="Loux Valentin"/>
        </authorList>
    </citation>
    <scope>NUCLEOTIDE SEQUENCE [LARGE SCALE GENOMIC DNA]</scope>
    <source>
        <strain evidence="2">C1</strain>
    </source>
</reference>
<evidence type="ECO:0000313" key="1">
    <source>
        <dbReference type="EMBL" id="SBO13771.1"/>
    </source>
</evidence>
<protein>
    <submittedName>
        <fullName evidence="1">Uncharacterized protein</fullName>
    </submittedName>
</protein>
<proteinExistence type="predicted"/>
<name>A0AA45URZ0_ANAPH</name>
<gene>
    <name evidence="1" type="ORF">ANAPC1_00109</name>
</gene>
<dbReference type="AlphaFoldDB" id="A0AA45URZ0"/>
<sequence length="42" mass="5072">MVQINFELKRVVFSYCVDVQFLDFSSIRSVCEKIHRIRQHSI</sequence>
<dbReference type="Proteomes" id="UP000078419">
    <property type="component" value="Unassembled WGS sequence"/>
</dbReference>
<evidence type="ECO:0000313" key="2">
    <source>
        <dbReference type="Proteomes" id="UP000078419"/>
    </source>
</evidence>
<dbReference type="EMBL" id="FLLR01000003">
    <property type="protein sequence ID" value="SBO13771.1"/>
    <property type="molecule type" value="Genomic_DNA"/>
</dbReference>
<comment type="caution">
    <text evidence="1">The sequence shown here is derived from an EMBL/GenBank/DDBJ whole genome shotgun (WGS) entry which is preliminary data.</text>
</comment>
<accession>A0AA45URZ0</accession>
<organism evidence="1 2">
    <name type="scientific">Anaplasma phagocytophilum</name>
    <name type="common">Ehrlichia phagocytophila</name>
    <dbReference type="NCBI Taxonomy" id="948"/>
    <lineage>
        <taxon>Bacteria</taxon>
        <taxon>Pseudomonadati</taxon>
        <taxon>Pseudomonadota</taxon>
        <taxon>Alphaproteobacteria</taxon>
        <taxon>Rickettsiales</taxon>
        <taxon>Anaplasmataceae</taxon>
        <taxon>Anaplasma</taxon>
        <taxon>phagocytophilum group</taxon>
    </lineage>
</organism>